<dbReference type="STRING" id="1095629.A0A0C9WVR2"/>
<proteinExistence type="predicted"/>
<dbReference type="PANTHER" id="PTHR36452:SF1">
    <property type="entry name" value="DUF2461 DOMAIN-CONTAINING PROTEIN"/>
    <property type="match status" value="1"/>
</dbReference>
<evidence type="ECO:0000256" key="1">
    <source>
        <dbReference type="SAM" id="MobiDB-lite"/>
    </source>
</evidence>
<protein>
    <recommendedName>
        <fullName evidence="4">DUF2461 domain-containing protein</fullName>
    </recommendedName>
</protein>
<name>A0A0C9WVR2_9AGAR</name>
<reference evidence="3" key="2">
    <citation type="submission" date="2015-01" db="EMBL/GenBank/DDBJ databases">
        <title>Evolutionary Origins and Diversification of the Mycorrhizal Mutualists.</title>
        <authorList>
            <consortium name="DOE Joint Genome Institute"/>
            <consortium name="Mycorrhizal Genomics Consortium"/>
            <person name="Kohler A."/>
            <person name="Kuo A."/>
            <person name="Nagy L.G."/>
            <person name="Floudas D."/>
            <person name="Copeland A."/>
            <person name="Barry K.W."/>
            <person name="Cichocki N."/>
            <person name="Veneault-Fourrey C."/>
            <person name="LaButti K."/>
            <person name="Lindquist E.A."/>
            <person name="Lipzen A."/>
            <person name="Lundell T."/>
            <person name="Morin E."/>
            <person name="Murat C."/>
            <person name="Riley R."/>
            <person name="Ohm R."/>
            <person name="Sun H."/>
            <person name="Tunlid A."/>
            <person name="Henrissat B."/>
            <person name="Grigoriev I.V."/>
            <person name="Hibbett D.S."/>
            <person name="Martin F."/>
        </authorList>
    </citation>
    <scope>NUCLEOTIDE SEQUENCE [LARGE SCALE GENOMIC DNA]</scope>
    <source>
        <strain evidence="3">LaAM-08-1</strain>
    </source>
</reference>
<feature type="compositionally biased region" description="Acidic residues" evidence="1">
    <location>
        <begin position="361"/>
        <end position="380"/>
    </location>
</feature>
<evidence type="ECO:0008006" key="4">
    <source>
        <dbReference type="Google" id="ProtNLM"/>
    </source>
</evidence>
<organism evidence="2 3">
    <name type="scientific">Laccaria amethystina LaAM-08-1</name>
    <dbReference type="NCBI Taxonomy" id="1095629"/>
    <lineage>
        <taxon>Eukaryota</taxon>
        <taxon>Fungi</taxon>
        <taxon>Dikarya</taxon>
        <taxon>Basidiomycota</taxon>
        <taxon>Agaricomycotina</taxon>
        <taxon>Agaricomycetes</taxon>
        <taxon>Agaricomycetidae</taxon>
        <taxon>Agaricales</taxon>
        <taxon>Agaricineae</taxon>
        <taxon>Hydnangiaceae</taxon>
        <taxon>Laccaria</taxon>
    </lineage>
</organism>
<sequence>MSPKNHSAKAKSGLRKSSSPKKRKAATASDEDVAYASEAKKVYDSDALDEDSSEDTKKRKRVRASKKTRSPRKKRREEDDDKEADLQEGQEIVGVVVEAPKTGRVPPGQISQNSLDFLMKLKDPKCNDREWFKLHGASFLCVEGNEADFSLEPVYRLAEKEWKDFIESFTDVLAEVDTQIPHLPPKDVIHRIYRDVRFSNDKTPYKRGFSASFSRSGRKGIFACFKPGNESLIAAGSWCPGRNELATIRNNIKNNSRRLRQVISSPEFVKFFGEPKPHPNGEMQSIFGREDELKVAPKGVGKDHKDIDLLKCRSFAVLHRFPDSEVLDPEFKQKLASVARVMQPFVHCLNDMMTITGTNSNDDEENSDGEQEEGDEDDEE</sequence>
<evidence type="ECO:0000313" key="2">
    <source>
        <dbReference type="EMBL" id="KIJ96605.1"/>
    </source>
</evidence>
<gene>
    <name evidence="2" type="ORF">K443DRAFT_634596</name>
</gene>
<dbReference type="NCBIfam" id="TIGR02453">
    <property type="entry name" value="TIGR02453 family protein"/>
    <property type="match status" value="1"/>
</dbReference>
<dbReference type="EMBL" id="KN838716">
    <property type="protein sequence ID" value="KIJ96605.1"/>
    <property type="molecule type" value="Genomic_DNA"/>
</dbReference>
<evidence type="ECO:0000313" key="3">
    <source>
        <dbReference type="Proteomes" id="UP000054477"/>
    </source>
</evidence>
<feature type="compositionally biased region" description="Basic residues" evidence="1">
    <location>
        <begin position="58"/>
        <end position="75"/>
    </location>
</feature>
<dbReference type="PANTHER" id="PTHR36452">
    <property type="entry name" value="CHROMOSOME 12, WHOLE GENOME SHOTGUN SEQUENCE"/>
    <property type="match status" value="1"/>
</dbReference>
<dbReference type="Proteomes" id="UP000054477">
    <property type="component" value="Unassembled WGS sequence"/>
</dbReference>
<feature type="region of interest" description="Disordered" evidence="1">
    <location>
        <begin position="356"/>
        <end position="380"/>
    </location>
</feature>
<feature type="region of interest" description="Disordered" evidence="1">
    <location>
        <begin position="1"/>
        <end position="94"/>
    </location>
</feature>
<dbReference type="OrthoDB" id="2537769at2759"/>
<keyword evidence="3" id="KW-1185">Reference proteome</keyword>
<accession>A0A0C9WVR2</accession>
<feature type="compositionally biased region" description="Acidic residues" evidence="1">
    <location>
        <begin position="78"/>
        <end position="88"/>
    </location>
</feature>
<reference evidence="2 3" key="1">
    <citation type="submission" date="2014-04" db="EMBL/GenBank/DDBJ databases">
        <authorList>
            <consortium name="DOE Joint Genome Institute"/>
            <person name="Kuo A."/>
            <person name="Kohler A."/>
            <person name="Nagy L.G."/>
            <person name="Floudas D."/>
            <person name="Copeland A."/>
            <person name="Barry K.W."/>
            <person name="Cichocki N."/>
            <person name="Veneault-Fourrey C."/>
            <person name="LaButti K."/>
            <person name="Lindquist E.A."/>
            <person name="Lipzen A."/>
            <person name="Lundell T."/>
            <person name="Morin E."/>
            <person name="Murat C."/>
            <person name="Sun H."/>
            <person name="Tunlid A."/>
            <person name="Henrissat B."/>
            <person name="Grigoriev I.V."/>
            <person name="Hibbett D.S."/>
            <person name="Martin F."/>
            <person name="Nordberg H.P."/>
            <person name="Cantor M.N."/>
            <person name="Hua S.X."/>
        </authorList>
    </citation>
    <scope>NUCLEOTIDE SEQUENCE [LARGE SCALE GENOMIC DNA]</scope>
    <source>
        <strain evidence="2 3">LaAM-08-1</strain>
    </source>
</reference>
<dbReference type="InterPro" id="IPR012808">
    <property type="entry name" value="CHP02453"/>
</dbReference>
<dbReference type="HOGENOM" id="CLU_036742_3_0_1"/>
<dbReference type="AlphaFoldDB" id="A0A0C9WVR2"/>
<feature type="compositionally biased region" description="Basic residues" evidence="1">
    <location>
        <begin position="1"/>
        <end position="25"/>
    </location>
</feature>
<dbReference type="Pfam" id="PF09365">
    <property type="entry name" value="DUF2461"/>
    <property type="match status" value="1"/>
</dbReference>